<dbReference type="OMA" id="DTTHCSE"/>
<reference evidence="3 4" key="1">
    <citation type="journal article" date="2019" name="Proc. Natl. Acad. Sci. U.S.A.">
        <title>Regulatory changes in pterin and carotenoid genes underlie balanced color polymorphisms in the wall lizard.</title>
        <authorList>
            <person name="Andrade P."/>
            <person name="Pinho C."/>
            <person name="Perez I de Lanuza G."/>
            <person name="Afonso S."/>
            <person name="Brejcha J."/>
            <person name="Rubin C.J."/>
            <person name="Wallerman O."/>
            <person name="Pereira P."/>
            <person name="Sabatino S.J."/>
            <person name="Bellati A."/>
            <person name="Pellitteri-Rosa D."/>
            <person name="Bosakova Z."/>
            <person name="Bunikis I."/>
            <person name="Carretero M.A."/>
            <person name="Feiner N."/>
            <person name="Marsik P."/>
            <person name="Pauperio F."/>
            <person name="Salvi D."/>
            <person name="Soler L."/>
            <person name="While G.M."/>
            <person name="Uller T."/>
            <person name="Font E."/>
            <person name="Andersson L."/>
            <person name="Carneiro M."/>
        </authorList>
    </citation>
    <scope>NUCLEOTIDE SEQUENCE</scope>
</reference>
<accession>A0A670HQ84</accession>
<keyword evidence="1" id="KW-1133">Transmembrane helix</keyword>
<dbReference type="GeneTree" id="ENSGT00940000165291"/>
<dbReference type="SUPFAM" id="SSF58069">
    <property type="entry name" value="Virus ectodomain"/>
    <property type="match status" value="1"/>
</dbReference>
<evidence type="ECO:0000313" key="4">
    <source>
        <dbReference type="Proteomes" id="UP000472272"/>
    </source>
</evidence>
<protein>
    <submittedName>
        <fullName evidence="3">Uncharacterized protein</fullName>
    </submittedName>
</protein>
<evidence type="ECO:0000313" key="3">
    <source>
        <dbReference type="Ensembl" id="ENSPMRP00000001701.1"/>
    </source>
</evidence>
<keyword evidence="4" id="KW-1185">Reference proteome</keyword>
<evidence type="ECO:0000256" key="1">
    <source>
        <dbReference type="SAM" id="Phobius"/>
    </source>
</evidence>
<dbReference type="AlphaFoldDB" id="A0A670HQ84"/>
<feature type="chain" id="PRO_5025546215" evidence="2">
    <location>
        <begin position="21"/>
        <end position="444"/>
    </location>
</feature>
<dbReference type="PANTHER" id="PTHR10424">
    <property type="entry name" value="VIRAL ENVELOPE PROTEIN"/>
    <property type="match status" value="1"/>
</dbReference>
<dbReference type="Pfam" id="PF00429">
    <property type="entry name" value="TLV_coat"/>
    <property type="match status" value="1"/>
</dbReference>
<sequence length="444" mass="49544">MAQIRLWVPMLVFLLPLTFEMPIPLTVTRQLLQSWGAHHTYNKWIQVAEMVVFSANRTNCAVCTLAPVDALGGMPLLPVPWNESLVTTPLVAFQPLGNHSSLWNHSVPFQVHRITGCLCVNKSNDISDAQTYVGTSHCDRTFPAPTNMFESEAGTFSGSNLIACLARLLRGTISAHGQDVYWVCGRKAYHALPRGWYGVCFPAYLIPPMWIPDQIASAPRRRRRSADLATLAGGSSQNWGKNQWPPERILAHYAPASWNRGEKISGARGPIYNLNRVIRLQAVVEIVANMTATALRLIATQLDETRNAFLSVQLALDFLLAQHGGFCAALNLTGGACCFNISDHGEAIRDLAASIEKVAHVPVQTWEGWDMSWLDSIFPGGWMGRIFTMVIGPIMLLLLFCFCMPCLMQCMQNMMEKMMSRMMGPRVIAFMRDYRALPQNEPKY</sequence>
<keyword evidence="1" id="KW-0812">Transmembrane</keyword>
<keyword evidence="2" id="KW-0732">Signal</keyword>
<name>A0A670HQ84_PODMU</name>
<proteinExistence type="predicted"/>
<feature type="signal peptide" evidence="2">
    <location>
        <begin position="1"/>
        <end position="20"/>
    </location>
</feature>
<reference evidence="3" key="3">
    <citation type="submission" date="2025-09" db="UniProtKB">
        <authorList>
            <consortium name="Ensembl"/>
        </authorList>
    </citation>
    <scope>IDENTIFICATION</scope>
</reference>
<dbReference type="Proteomes" id="UP000472272">
    <property type="component" value="Chromosome 2"/>
</dbReference>
<feature type="transmembrane region" description="Helical" evidence="1">
    <location>
        <begin position="386"/>
        <end position="408"/>
    </location>
</feature>
<reference evidence="3" key="2">
    <citation type="submission" date="2025-08" db="UniProtKB">
        <authorList>
            <consortium name="Ensembl"/>
        </authorList>
    </citation>
    <scope>IDENTIFICATION</scope>
</reference>
<keyword evidence="1" id="KW-0472">Membrane</keyword>
<evidence type="ECO:0000256" key="2">
    <source>
        <dbReference type="SAM" id="SignalP"/>
    </source>
</evidence>
<dbReference type="Gene3D" id="1.10.287.210">
    <property type="match status" value="1"/>
</dbReference>
<organism evidence="3 4">
    <name type="scientific">Podarcis muralis</name>
    <name type="common">Wall lizard</name>
    <name type="synonym">Lacerta muralis</name>
    <dbReference type="NCBI Taxonomy" id="64176"/>
    <lineage>
        <taxon>Eukaryota</taxon>
        <taxon>Metazoa</taxon>
        <taxon>Chordata</taxon>
        <taxon>Craniata</taxon>
        <taxon>Vertebrata</taxon>
        <taxon>Euteleostomi</taxon>
        <taxon>Lepidosauria</taxon>
        <taxon>Squamata</taxon>
        <taxon>Bifurcata</taxon>
        <taxon>Unidentata</taxon>
        <taxon>Episquamata</taxon>
        <taxon>Laterata</taxon>
        <taxon>Lacertibaenia</taxon>
        <taxon>Lacertidae</taxon>
        <taxon>Podarcis</taxon>
    </lineage>
</organism>
<dbReference type="InterPro" id="IPR018154">
    <property type="entry name" value="TLV/ENV_coat_polyprotein"/>
</dbReference>
<dbReference type="Ensembl" id="ENSPMRT00000001806.1">
    <property type="protein sequence ID" value="ENSPMRP00000001701.1"/>
    <property type="gene ID" value="ENSPMRG00000001249.1"/>
</dbReference>